<evidence type="ECO:0000256" key="1">
    <source>
        <dbReference type="ARBA" id="ARBA00022801"/>
    </source>
</evidence>
<evidence type="ECO:0000313" key="5">
    <source>
        <dbReference type="EMBL" id="TBO29290.1"/>
    </source>
</evidence>
<dbReference type="Proteomes" id="UP000292120">
    <property type="component" value="Unassembled WGS sequence"/>
</dbReference>
<name>A0A4Q9GX11_9BURK</name>
<evidence type="ECO:0008006" key="7">
    <source>
        <dbReference type="Google" id="ProtNLM"/>
    </source>
</evidence>
<dbReference type="AlphaFoldDB" id="A0A4Q9GX11"/>
<dbReference type="InterPro" id="IPR001650">
    <property type="entry name" value="Helicase_C-like"/>
</dbReference>
<dbReference type="OrthoDB" id="9814088at2"/>
<gene>
    <name evidence="5" type="ORF">EYS42_12835</name>
</gene>
<evidence type="ECO:0000313" key="6">
    <source>
        <dbReference type="Proteomes" id="UP000292120"/>
    </source>
</evidence>
<dbReference type="Gene3D" id="3.40.50.300">
    <property type="entry name" value="P-loop containing nucleotide triphosphate hydrolases"/>
    <property type="match status" value="1"/>
</dbReference>
<dbReference type="PANTHER" id="PTHR45766">
    <property type="entry name" value="DNA ANNEALING HELICASE AND ENDONUCLEASE ZRANB3 FAMILY MEMBER"/>
    <property type="match status" value="1"/>
</dbReference>
<feature type="domain" description="Helicase ATP-binding" evidence="3">
    <location>
        <begin position="167"/>
        <end position="310"/>
    </location>
</feature>
<keyword evidence="6" id="KW-1185">Reference proteome</keyword>
<dbReference type="InterPro" id="IPR000330">
    <property type="entry name" value="SNF2_N"/>
</dbReference>
<comment type="caution">
    <text evidence="5">The sequence shown here is derived from an EMBL/GenBank/DDBJ whole genome shotgun (WGS) entry which is preliminary data.</text>
</comment>
<dbReference type="EMBL" id="SIXI01000005">
    <property type="protein sequence ID" value="TBO29290.1"/>
    <property type="molecule type" value="Genomic_DNA"/>
</dbReference>
<evidence type="ECO:0000259" key="4">
    <source>
        <dbReference type="PROSITE" id="PS51194"/>
    </source>
</evidence>
<dbReference type="InterPro" id="IPR038718">
    <property type="entry name" value="SNF2-like_sf"/>
</dbReference>
<dbReference type="Pfam" id="PF00271">
    <property type="entry name" value="Helicase_C"/>
    <property type="match status" value="1"/>
</dbReference>
<evidence type="ECO:0000256" key="2">
    <source>
        <dbReference type="SAM" id="Coils"/>
    </source>
</evidence>
<dbReference type="GO" id="GO:0016787">
    <property type="term" value="F:hydrolase activity"/>
    <property type="evidence" value="ECO:0007669"/>
    <property type="project" value="UniProtKB-KW"/>
</dbReference>
<proteinExistence type="predicted"/>
<sequence length="1056" mass="117373">MIKGMLVHLPDNSGVGKLEAVDGVSCYVTIFRSIIRSEVIQLPVSTISRAYLSPQTRVYVRDDTRFRVGRVADFLIRENGLVDYEVRFPNGIREDFSELALHLRPWSAPEDPAEMLLNGGAETQFLHDRRQAAVLHLTKLRSAAQGMTALISAGIELASHQVAAVRRVLTDPVQRYLLADEVGLGKTIEAGLIVRQHLIDNPETSVLVAVPTHLCAQWQEELWTKLKLDQFNTVQVVPHAHLANVQVAPDILVLDEAHHLVGITSGPLAPAAAKLRTIACDAPVLLLLSATPALGDEARFLALLNLLDPATHPLDDVAGFRGKLERRREIGRLLLALDPDAPKLVLRQRCAAMEQMFPGDPVVMEVAPKLAAATRDAPEDVPGLCTALKNHIADSYRIHQRLIRSRRADAQGWEFSPRGPQAEGVPTFAHVRVEVAGTRWAESLLPVLEEWRFAAIDATSGDERSRDEAARRYAELLTAISYGSTALANWVADKSSRPAFAEETSILERLSALTDAIEPRPDYATACESTRRLVRSIRGEGRHAKIVAFSSTTANASAFHKAFSEGLDDCEVLQLGEEDTLRGKDTIATFTKHQGSAVLICDQSGEEGLNLAFADAIVHLDLPLVAGRLEQRIGRLDRFGRRHGVIRHRIMLPVDEDDSPWSGWSDFLCKGLGIFHRSISDVQFLLEDFERRAFRMLLERGPDGIRDLSAEVGEAIREERRSQDEQYALDRIALAEEPIETFIRNLEEAEEDEAALEDGVDRWLVNALLLKKQPLSWPQQDPFRLIATNETLIPKLPWLKAFALENKQPLTWRRRIAAAQPSCLLLRPGTPLVDVAERFTRWDDRGTAFITWRTVAEWSDEVWLGFRLCFLVEPDIAISDLFAPSRGELANVRRAQRYLPPQAICIHVDSNGDVVTDASLLSILMKPYLRAGARGEQGERGTDVNLSSRPQILSSVIDSLAFGDLCRSVRDRSRALLLAQQTLQDAITAGERHAKSEIERRRSRLRQKDAIGDAVALLELQAIESILPAISRPLIKLDSMGCFVISREPPVNPAYA</sequence>
<evidence type="ECO:0000259" key="3">
    <source>
        <dbReference type="PROSITE" id="PS51192"/>
    </source>
</evidence>
<dbReference type="PROSITE" id="PS51192">
    <property type="entry name" value="HELICASE_ATP_BIND_1"/>
    <property type="match status" value="1"/>
</dbReference>
<dbReference type="NCBIfam" id="NF041062">
    <property type="entry name" value="DpdE"/>
    <property type="match status" value="1"/>
</dbReference>
<dbReference type="GO" id="GO:0005524">
    <property type="term" value="F:ATP binding"/>
    <property type="evidence" value="ECO:0007669"/>
    <property type="project" value="InterPro"/>
</dbReference>
<dbReference type="SMART" id="SM00487">
    <property type="entry name" value="DEXDc"/>
    <property type="match status" value="1"/>
</dbReference>
<protein>
    <recommendedName>
        <fullName evidence="7">Helicase</fullName>
    </recommendedName>
</protein>
<dbReference type="SUPFAM" id="SSF52540">
    <property type="entry name" value="P-loop containing nucleoside triphosphate hydrolases"/>
    <property type="match status" value="2"/>
</dbReference>
<keyword evidence="2" id="KW-0175">Coiled coil</keyword>
<accession>A0A4Q9GX11</accession>
<reference evidence="5 6" key="1">
    <citation type="submission" date="2019-02" db="EMBL/GenBank/DDBJ databases">
        <title>Aquabacterium sp. strain KMB7.</title>
        <authorList>
            <person name="Chen W.-M."/>
        </authorList>
    </citation>
    <scope>NUCLEOTIDE SEQUENCE [LARGE SCALE GENOMIC DNA]</scope>
    <source>
        <strain evidence="5 6">KMB7</strain>
    </source>
</reference>
<dbReference type="PANTHER" id="PTHR45766:SF6">
    <property type="entry name" value="SWI_SNF-RELATED MATRIX-ASSOCIATED ACTIN-DEPENDENT REGULATOR OF CHROMATIN SUBFAMILY A-LIKE PROTEIN 1"/>
    <property type="match status" value="1"/>
</dbReference>
<dbReference type="InterPro" id="IPR014001">
    <property type="entry name" value="Helicase_ATP-bd"/>
</dbReference>
<dbReference type="InterPro" id="IPR027417">
    <property type="entry name" value="P-loop_NTPase"/>
</dbReference>
<dbReference type="Pfam" id="PF00176">
    <property type="entry name" value="SNF2-rel_dom"/>
    <property type="match status" value="1"/>
</dbReference>
<dbReference type="Gene3D" id="3.40.50.10810">
    <property type="entry name" value="Tandem AAA-ATPase domain"/>
    <property type="match status" value="1"/>
</dbReference>
<keyword evidence="1" id="KW-0378">Hydrolase</keyword>
<feature type="coiled-coil region" evidence="2">
    <location>
        <begin position="739"/>
        <end position="766"/>
    </location>
</feature>
<dbReference type="PROSITE" id="PS51194">
    <property type="entry name" value="HELICASE_CTER"/>
    <property type="match status" value="1"/>
</dbReference>
<feature type="domain" description="Helicase C-terminal" evidence="4">
    <location>
        <begin position="529"/>
        <end position="690"/>
    </location>
</feature>
<organism evidence="5 6">
    <name type="scientific">Aquabacterium lacunae</name>
    <dbReference type="NCBI Taxonomy" id="2528630"/>
    <lineage>
        <taxon>Bacteria</taxon>
        <taxon>Pseudomonadati</taxon>
        <taxon>Pseudomonadota</taxon>
        <taxon>Betaproteobacteria</taxon>
        <taxon>Burkholderiales</taxon>
        <taxon>Aquabacterium</taxon>
    </lineage>
</organism>